<dbReference type="EMBL" id="CP021434">
    <property type="protein sequence ID" value="ARU61280.1"/>
    <property type="molecule type" value="Genomic_DNA"/>
</dbReference>
<evidence type="ECO:0000313" key="1">
    <source>
        <dbReference type="EMBL" id="ARU61280.1"/>
    </source>
</evidence>
<dbReference type="AlphaFoldDB" id="A0A1Y0ILV9"/>
<dbReference type="RefSeq" id="WP_087456662.1">
    <property type="nucleotide sequence ID" value="NZ_CP021434.1"/>
</dbReference>
<keyword evidence="2" id="KW-1185">Reference proteome</keyword>
<accession>A0A1Y0ILV9</accession>
<dbReference type="Proteomes" id="UP000195437">
    <property type="component" value="Chromosome"/>
</dbReference>
<name>A0A1Y0ILV9_9BACL</name>
<protein>
    <submittedName>
        <fullName evidence="1">Uncharacterized protein</fullName>
    </submittedName>
</protein>
<sequence>MNFEQIQQIKLRTQSRLNELEDRESLDASEQMELFYLWKAKHFPYDDLQDAVKTLRDAESFYDYSQYRPAVELIEDWLNVLSLSGYPGQFSGFSLSIRSRFNLMSSKDLSDHRIAERIAAPFESYFQDILLPMVLLLP</sequence>
<gene>
    <name evidence="1" type="ORF">CBW65_09950</name>
</gene>
<dbReference type="KEGG" id="tum:CBW65_09950"/>
<evidence type="ECO:0000313" key="2">
    <source>
        <dbReference type="Proteomes" id="UP000195437"/>
    </source>
</evidence>
<reference evidence="2" key="1">
    <citation type="submission" date="2017-05" db="EMBL/GenBank/DDBJ databases">
        <authorList>
            <person name="Sung H."/>
        </authorList>
    </citation>
    <scope>NUCLEOTIDE SEQUENCE [LARGE SCALE GENOMIC DNA]</scope>
    <source>
        <strain evidence="2">AR23208</strain>
    </source>
</reference>
<proteinExistence type="predicted"/>
<organism evidence="1 2">
    <name type="scientific">Tumebacillus avium</name>
    <dbReference type="NCBI Taxonomy" id="1903704"/>
    <lineage>
        <taxon>Bacteria</taxon>
        <taxon>Bacillati</taxon>
        <taxon>Bacillota</taxon>
        <taxon>Bacilli</taxon>
        <taxon>Bacillales</taxon>
        <taxon>Alicyclobacillaceae</taxon>
        <taxon>Tumebacillus</taxon>
    </lineage>
</organism>